<dbReference type="Gene3D" id="3.20.10.10">
    <property type="entry name" value="D-amino Acid Aminotransferase, subunit A, domain 2"/>
    <property type="match status" value="1"/>
</dbReference>
<name>A0A6J6E340_9ZZZZ</name>
<dbReference type="InterPro" id="IPR050571">
    <property type="entry name" value="Class-IV_PLP-Dep_Aminotrnsfr"/>
</dbReference>
<dbReference type="GO" id="GO:0003824">
    <property type="term" value="F:catalytic activity"/>
    <property type="evidence" value="ECO:0007669"/>
    <property type="project" value="InterPro"/>
</dbReference>
<reference evidence="2" key="1">
    <citation type="submission" date="2020-05" db="EMBL/GenBank/DDBJ databases">
        <authorList>
            <person name="Chiriac C."/>
            <person name="Salcher M."/>
            <person name="Ghai R."/>
            <person name="Kavagutti S V."/>
        </authorList>
    </citation>
    <scope>NUCLEOTIDE SEQUENCE</scope>
</reference>
<proteinExistence type="inferred from homology"/>
<evidence type="ECO:0000313" key="2">
    <source>
        <dbReference type="EMBL" id="CAB4570970.1"/>
    </source>
</evidence>
<dbReference type="InterPro" id="IPR043131">
    <property type="entry name" value="BCAT-like_N"/>
</dbReference>
<dbReference type="EMBL" id="CAEZTT010000018">
    <property type="protein sequence ID" value="CAB4570970.1"/>
    <property type="molecule type" value="Genomic_DNA"/>
</dbReference>
<comment type="similarity">
    <text evidence="1">Belongs to the class-IV pyridoxal-phosphate-dependent aminotransferase family.</text>
</comment>
<dbReference type="SUPFAM" id="SSF56752">
    <property type="entry name" value="D-aminoacid aminotransferase-like PLP-dependent enzymes"/>
    <property type="match status" value="1"/>
</dbReference>
<dbReference type="InterPro" id="IPR043132">
    <property type="entry name" value="BCAT-like_C"/>
</dbReference>
<dbReference type="Gene3D" id="3.30.470.10">
    <property type="match status" value="1"/>
</dbReference>
<protein>
    <submittedName>
        <fullName evidence="2">Unannotated protein</fullName>
    </submittedName>
</protein>
<dbReference type="PANTHER" id="PTHR42743:SF11">
    <property type="entry name" value="AMINODEOXYCHORISMATE LYASE"/>
    <property type="match status" value="1"/>
</dbReference>
<dbReference type="InterPro" id="IPR001544">
    <property type="entry name" value="Aminotrans_IV"/>
</dbReference>
<dbReference type="GO" id="GO:0046394">
    <property type="term" value="P:carboxylic acid biosynthetic process"/>
    <property type="evidence" value="ECO:0007669"/>
    <property type="project" value="UniProtKB-ARBA"/>
</dbReference>
<gene>
    <name evidence="2" type="ORF">UFOPK1726_00280</name>
</gene>
<sequence>MIKWYPSEGFNAATISLDDHGVTVGDGIFESMRVTAFGVFALKRHIARLNYAANLIGIDLPPENVMTSAIFEVVAKLHSTGVTDARLRLTITSGVGPAGVMRGANINWFITAAPISIATSPAKLHTSRIIRNEYSLISGIKTLSYLENVIALNDAVAAGFDEALILNTKGEVVESATCNLLFGIAGKLVTPPLSSGALRGITRELLLEKFEVTEQVMVKSDLAQVSGAALLSSVRGVQHISHIDRRPLAGSLEIAKLAEKYKDLLNSPLEYETVI</sequence>
<evidence type="ECO:0000256" key="1">
    <source>
        <dbReference type="ARBA" id="ARBA00009320"/>
    </source>
</evidence>
<dbReference type="Pfam" id="PF01063">
    <property type="entry name" value="Aminotran_4"/>
    <property type="match status" value="1"/>
</dbReference>
<accession>A0A6J6E340</accession>
<dbReference type="InterPro" id="IPR036038">
    <property type="entry name" value="Aminotransferase-like"/>
</dbReference>
<organism evidence="2">
    <name type="scientific">freshwater metagenome</name>
    <dbReference type="NCBI Taxonomy" id="449393"/>
    <lineage>
        <taxon>unclassified sequences</taxon>
        <taxon>metagenomes</taxon>
        <taxon>ecological metagenomes</taxon>
    </lineage>
</organism>
<dbReference type="PANTHER" id="PTHR42743">
    <property type="entry name" value="AMINO-ACID AMINOTRANSFERASE"/>
    <property type="match status" value="1"/>
</dbReference>
<dbReference type="AlphaFoldDB" id="A0A6J6E340"/>